<keyword evidence="8 10" id="KW-0456">Lyase</keyword>
<dbReference type="Pfam" id="PF00475">
    <property type="entry name" value="IGPD"/>
    <property type="match status" value="1"/>
</dbReference>
<dbReference type="InterPro" id="IPR038494">
    <property type="entry name" value="IGPD_sf"/>
</dbReference>
<comment type="caution">
    <text evidence="10">Lacks conserved residue(s) required for the propagation of feature annotation.</text>
</comment>
<keyword evidence="5 10" id="KW-0378">Hydrolase</keyword>
<dbReference type="CDD" id="cd07914">
    <property type="entry name" value="IGPD"/>
    <property type="match status" value="1"/>
</dbReference>
<dbReference type="InterPro" id="IPR006549">
    <property type="entry name" value="HAD-SF_hydro_IIIA"/>
</dbReference>
<accession>A0ABM9AXG4</accession>
<evidence type="ECO:0000256" key="10">
    <source>
        <dbReference type="HAMAP-Rule" id="MF_01022"/>
    </source>
</evidence>
<comment type="pathway">
    <text evidence="1 10">Amino-acid biosynthesis; L-histidine biosynthesis; L-histidine from 5-phospho-alpha-D-ribose 1-diphosphate: step 6/9.</text>
</comment>
<protein>
    <recommendedName>
        <fullName evidence="10">Histidine biosynthesis bifunctional protein HisB</fullName>
    </recommendedName>
    <domain>
        <recommendedName>
            <fullName evidence="10">Histidinol-phosphatase</fullName>
            <ecNumber evidence="10">3.1.3.15</ecNumber>
        </recommendedName>
    </domain>
    <domain>
        <recommendedName>
            <fullName evidence="10">Imidazoleglycerol-phosphate dehydratase</fullName>
            <shortName evidence="10">IGPD</shortName>
            <ecNumber evidence="10">4.2.1.19</ecNumber>
        </recommendedName>
    </domain>
</protein>
<keyword evidence="9 10" id="KW-0511">Multifunctional enzyme</keyword>
<dbReference type="Gene3D" id="3.40.50.1000">
    <property type="entry name" value="HAD superfamily/HAD-like"/>
    <property type="match status" value="1"/>
</dbReference>
<dbReference type="InterPro" id="IPR020568">
    <property type="entry name" value="Ribosomal_Su5_D2-typ_SF"/>
</dbReference>
<comment type="similarity">
    <text evidence="10">In the N-terminal section; belongs to the histidinol-phosphatase family.</text>
</comment>
<evidence type="ECO:0000256" key="7">
    <source>
        <dbReference type="ARBA" id="ARBA00023102"/>
    </source>
</evidence>
<dbReference type="InterPro" id="IPR023214">
    <property type="entry name" value="HAD_sf"/>
</dbReference>
<evidence type="ECO:0000256" key="8">
    <source>
        <dbReference type="ARBA" id="ARBA00023239"/>
    </source>
</evidence>
<dbReference type="PROSITE" id="PS00954">
    <property type="entry name" value="IGP_DEHYDRATASE_1"/>
    <property type="match status" value="1"/>
</dbReference>
<evidence type="ECO:0000313" key="11">
    <source>
        <dbReference type="EMBL" id="CAH0998913.1"/>
    </source>
</evidence>
<feature type="binding site" evidence="10">
    <location>
        <position position="134"/>
    </location>
    <ligand>
        <name>Mg(2+)</name>
        <dbReference type="ChEBI" id="CHEBI:18420"/>
    </ligand>
</feature>
<comment type="caution">
    <text evidence="11">The sequence shown here is derived from an EMBL/GenBank/DDBJ whole genome shotgun (WGS) entry which is preliminary data.</text>
</comment>
<dbReference type="Proteomes" id="UP000837803">
    <property type="component" value="Unassembled WGS sequence"/>
</dbReference>
<evidence type="ECO:0000256" key="9">
    <source>
        <dbReference type="ARBA" id="ARBA00023268"/>
    </source>
</evidence>
<name>A0ABM9AXG4_9BACT</name>
<dbReference type="SUPFAM" id="SSF54211">
    <property type="entry name" value="Ribosomal protein S5 domain 2-like"/>
    <property type="match status" value="2"/>
</dbReference>
<dbReference type="HAMAP" id="MF_00076">
    <property type="entry name" value="HisB"/>
    <property type="match status" value="1"/>
</dbReference>
<keyword evidence="4 10" id="KW-0479">Metal-binding</keyword>
<organism evidence="11 12">
    <name type="scientific">Neolewinella maritima</name>
    <dbReference type="NCBI Taxonomy" id="1383882"/>
    <lineage>
        <taxon>Bacteria</taxon>
        <taxon>Pseudomonadati</taxon>
        <taxon>Bacteroidota</taxon>
        <taxon>Saprospiria</taxon>
        <taxon>Saprospirales</taxon>
        <taxon>Lewinellaceae</taxon>
        <taxon>Neolewinella</taxon>
    </lineage>
</organism>
<keyword evidence="12" id="KW-1185">Reference proteome</keyword>
<evidence type="ECO:0000256" key="2">
    <source>
        <dbReference type="ARBA" id="ARBA00022490"/>
    </source>
</evidence>
<evidence type="ECO:0000256" key="1">
    <source>
        <dbReference type="ARBA" id="ARBA00005047"/>
    </source>
</evidence>
<dbReference type="InterPro" id="IPR006543">
    <property type="entry name" value="Histidinol-phos"/>
</dbReference>
<dbReference type="PANTHER" id="PTHR23133">
    <property type="entry name" value="IMIDAZOLEGLYCEROL-PHOSPHATE DEHYDRATASE HIS7"/>
    <property type="match status" value="1"/>
</dbReference>
<dbReference type="NCBIfam" id="NF003937">
    <property type="entry name" value="PRK05446.1"/>
    <property type="match status" value="1"/>
</dbReference>
<proteinExistence type="inferred from homology"/>
<dbReference type="InterPro" id="IPR020566">
    <property type="entry name" value="His_synth_bifunc_HisB"/>
</dbReference>
<keyword evidence="7 10" id="KW-0368">Histidine biosynthesis</keyword>
<evidence type="ECO:0000256" key="3">
    <source>
        <dbReference type="ARBA" id="ARBA00022605"/>
    </source>
</evidence>
<comment type="similarity">
    <text evidence="10">In the C-terminal section; belongs to the imidazoleglycerol-phosphate dehydratase family.</text>
</comment>
<feature type="region of interest" description="Histidinol-phosphatase" evidence="10">
    <location>
        <begin position="1"/>
        <end position="193"/>
    </location>
</feature>
<dbReference type="InterPro" id="IPR005954">
    <property type="entry name" value="HisB_N"/>
</dbReference>
<evidence type="ECO:0000313" key="12">
    <source>
        <dbReference type="Proteomes" id="UP000837803"/>
    </source>
</evidence>
<dbReference type="NCBIfam" id="TIGR01662">
    <property type="entry name" value="HAD-SF-IIIA"/>
    <property type="match status" value="1"/>
</dbReference>
<evidence type="ECO:0000256" key="4">
    <source>
        <dbReference type="ARBA" id="ARBA00022723"/>
    </source>
</evidence>
<dbReference type="InterPro" id="IPR036412">
    <property type="entry name" value="HAD-like_sf"/>
</dbReference>
<feature type="active site" description="Nucleophile" evidence="10">
    <location>
        <position position="14"/>
    </location>
</feature>
<feature type="active site" description="Proton donor" evidence="10">
    <location>
        <position position="16"/>
    </location>
</feature>
<comment type="cofactor">
    <cofactor evidence="10">
        <name>Mg(2+)</name>
        <dbReference type="ChEBI" id="CHEBI:18420"/>
    </cofactor>
</comment>
<evidence type="ECO:0000256" key="5">
    <source>
        <dbReference type="ARBA" id="ARBA00022801"/>
    </source>
</evidence>
<comment type="pathway">
    <text evidence="10">Amino-acid biosynthesis; L-histidine biosynthesis; L-histidine from 5-phospho-alpha-D-ribose 1-diphosphate: step 8/9.</text>
</comment>
<evidence type="ECO:0000256" key="6">
    <source>
        <dbReference type="ARBA" id="ARBA00022842"/>
    </source>
</evidence>
<feature type="binding site" evidence="10">
    <location>
        <position position="14"/>
    </location>
    <ligand>
        <name>Mg(2+)</name>
        <dbReference type="ChEBI" id="CHEBI:18420"/>
    </ligand>
</feature>
<dbReference type="HAMAP" id="MF_01022">
    <property type="entry name" value="Bifunc_HisB"/>
    <property type="match status" value="1"/>
</dbReference>
<dbReference type="NCBIfam" id="TIGR01261">
    <property type="entry name" value="hisB_Nterm"/>
    <property type="match status" value="1"/>
</dbReference>
<sequence length="384" mass="43470">MYSVVNPQKILFLDRDGTLILEPEDYQVDSPDKLNFYPGVFRWLGRIARELDYTLVMVTNQDGLGTDDYPESTFWPTHELMRRALAAEGIEFAEELIDRTYAKGNAPTRKPNTGLLTDYLSGDYDLANSYVVGDRLTDIQLAKNIGAKGIWIATDPELGNDELSDQQLADLQDTIALRTTDWEAIYRHLRLANRTATVRRTTKETDIRIALDLDGTGQTDMDTGLGFFDHMLDQLGRHSGCDLTVHVQGDLDIDEHHTIEDTAIALGEAFAQALGDKLGIERYGWYLPMDDALASVGIDFGGRPWLVWDCDYRRERIGDMPTEMFFHFFKSFTDGARCNLNIKVEGDNEHHKIEATFKAFAKSIKMAKQRDVDNMRLPSTKGVL</sequence>
<dbReference type="NCBIfam" id="NF002111">
    <property type="entry name" value="PRK00951.2-1"/>
    <property type="match status" value="1"/>
</dbReference>
<dbReference type="NCBIfam" id="TIGR01656">
    <property type="entry name" value="Histidinol-ppas"/>
    <property type="match status" value="1"/>
</dbReference>
<dbReference type="PROSITE" id="PS00955">
    <property type="entry name" value="IGP_DEHYDRATASE_2"/>
    <property type="match status" value="1"/>
</dbReference>
<gene>
    <name evidence="10 11" type="primary">hisB</name>
    <name evidence="11" type="ORF">LEM8419_00213</name>
</gene>
<keyword evidence="2 10" id="KW-0963">Cytoplasm</keyword>
<dbReference type="SUPFAM" id="SSF56784">
    <property type="entry name" value="HAD-like"/>
    <property type="match status" value="1"/>
</dbReference>
<dbReference type="Pfam" id="PF13242">
    <property type="entry name" value="Hydrolase_like"/>
    <property type="match status" value="1"/>
</dbReference>
<feature type="region of interest" description="Imidazoleglycerol-phosphate dehydratase" evidence="10">
    <location>
        <begin position="194"/>
        <end position="384"/>
    </location>
</feature>
<feature type="binding site" evidence="10">
    <location>
        <position position="16"/>
    </location>
    <ligand>
        <name>Mg(2+)</name>
        <dbReference type="ChEBI" id="CHEBI:18420"/>
    </ligand>
</feature>
<comment type="subcellular location">
    <subcellularLocation>
        <location evidence="10">Cytoplasm</location>
    </subcellularLocation>
</comment>
<dbReference type="Gene3D" id="3.30.230.40">
    <property type="entry name" value="Imidazole glycerol phosphate dehydratase, domain 1"/>
    <property type="match status" value="2"/>
</dbReference>
<comment type="catalytic activity">
    <reaction evidence="10">
        <text>D-erythro-1-(imidazol-4-yl)glycerol 3-phosphate = 3-(imidazol-4-yl)-2-oxopropyl phosphate + H2O</text>
        <dbReference type="Rhea" id="RHEA:11040"/>
        <dbReference type="ChEBI" id="CHEBI:15377"/>
        <dbReference type="ChEBI" id="CHEBI:57766"/>
        <dbReference type="ChEBI" id="CHEBI:58278"/>
        <dbReference type="EC" id="4.2.1.19"/>
    </reaction>
</comment>
<keyword evidence="6 10" id="KW-0460">Magnesium</keyword>
<reference evidence="11" key="1">
    <citation type="submission" date="2021-12" db="EMBL/GenBank/DDBJ databases">
        <authorList>
            <person name="Rodrigo-Torres L."/>
            <person name="Arahal R. D."/>
            <person name="Lucena T."/>
        </authorList>
    </citation>
    <scope>NUCLEOTIDE SEQUENCE</scope>
    <source>
        <strain evidence="11">CECT 8419</strain>
    </source>
</reference>
<dbReference type="PANTHER" id="PTHR23133:SF2">
    <property type="entry name" value="IMIDAZOLEGLYCEROL-PHOSPHATE DEHYDRATASE"/>
    <property type="match status" value="1"/>
</dbReference>
<dbReference type="InterPro" id="IPR020565">
    <property type="entry name" value="ImidazoleglycerP_deHydtase_CS"/>
</dbReference>
<dbReference type="EC" id="3.1.3.15" evidence="10"/>
<keyword evidence="3 10" id="KW-0028">Amino-acid biosynthesis</keyword>
<dbReference type="EMBL" id="CAKLPZ010000001">
    <property type="protein sequence ID" value="CAH0998913.1"/>
    <property type="molecule type" value="Genomic_DNA"/>
</dbReference>
<dbReference type="InterPro" id="IPR000807">
    <property type="entry name" value="ImidazoleglycerolP_deHydtase"/>
</dbReference>
<comment type="catalytic activity">
    <reaction evidence="10">
        <text>L-histidinol phosphate + H2O = L-histidinol + phosphate</text>
        <dbReference type="Rhea" id="RHEA:14465"/>
        <dbReference type="ChEBI" id="CHEBI:15377"/>
        <dbReference type="ChEBI" id="CHEBI:43474"/>
        <dbReference type="ChEBI" id="CHEBI:57699"/>
        <dbReference type="ChEBI" id="CHEBI:57980"/>
        <dbReference type="EC" id="3.1.3.15"/>
    </reaction>
</comment>
<dbReference type="EC" id="4.2.1.19" evidence="10"/>